<feature type="domain" description="Chorismate-utilising enzyme C-terminal" evidence="6">
    <location>
        <begin position="115"/>
        <end position="366"/>
    </location>
</feature>
<dbReference type="InterPro" id="IPR019999">
    <property type="entry name" value="Anth_synth_I-like"/>
</dbReference>
<keyword evidence="3" id="KW-0456">Lyase</keyword>
<dbReference type="InterPro" id="IPR029062">
    <property type="entry name" value="Class_I_gatase-like"/>
</dbReference>
<dbReference type="PANTHER" id="PTHR11236">
    <property type="entry name" value="AMINOBENZOATE/ANTHRANILATE SYNTHASE"/>
    <property type="match status" value="1"/>
</dbReference>
<evidence type="ECO:0000256" key="4">
    <source>
        <dbReference type="ARBA" id="ARBA00047683"/>
    </source>
</evidence>
<organism evidence="7 8">
    <name type="scientific">Dactylosporangium darangshiense</name>
    <dbReference type="NCBI Taxonomy" id="579108"/>
    <lineage>
        <taxon>Bacteria</taxon>
        <taxon>Bacillati</taxon>
        <taxon>Actinomycetota</taxon>
        <taxon>Actinomycetes</taxon>
        <taxon>Micromonosporales</taxon>
        <taxon>Micromonosporaceae</taxon>
        <taxon>Dactylosporangium</taxon>
    </lineage>
</organism>
<accession>A0ABP8DD93</accession>
<keyword evidence="8" id="KW-1185">Reference proteome</keyword>
<evidence type="ECO:0000256" key="2">
    <source>
        <dbReference type="ARBA" id="ARBA00022962"/>
    </source>
</evidence>
<dbReference type="InterPro" id="IPR017926">
    <property type="entry name" value="GATASE"/>
</dbReference>
<dbReference type="EMBL" id="BAABAT010000015">
    <property type="protein sequence ID" value="GAA4253207.1"/>
    <property type="molecule type" value="Genomic_DNA"/>
</dbReference>
<dbReference type="Pfam" id="PF00117">
    <property type="entry name" value="GATase"/>
    <property type="match status" value="1"/>
</dbReference>
<dbReference type="PANTHER" id="PTHR11236:SF49">
    <property type="entry name" value="ANTHRANILATE SYNTHASE COMPONENT 1"/>
    <property type="match status" value="1"/>
</dbReference>
<protein>
    <recommendedName>
        <fullName evidence="1">anthranilate synthase</fullName>
        <ecNumber evidence="1">4.1.3.27</ecNumber>
    </recommendedName>
</protein>
<dbReference type="EC" id="4.1.3.27" evidence="1"/>
<evidence type="ECO:0000256" key="3">
    <source>
        <dbReference type="ARBA" id="ARBA00023239"/>
    </source>
</evidence>
<dbReference type="SUPFAM" id="SSF52317">
    <property type="entry name" value="Class I glutamine amidotransferase-like"/>
    <property type="match status" value="1"/>
</dbReference>
<sequence length="619" mass="66154">MAAMMLDRIAHAEAFALLCRGDRVEVLAGPPLPDLPAPGGFANAEDPERAGEVVAALPYRAIAERGLPCVEDGAPLLAFAVAERTELHLDEALRELPRDATRIVDGGFDTSDAEYAGIVRDVLAEDIGRGTGSNFVIRRAYRARIPGFTRRAALAVFRRLLLAERGAYWTFLVHCHGRTLIGATPECQARLAGGVAAMNPISGTYRYPPGGPTARGLRRFLADRKEVEELFMVADEELKTMAAFCDGGARLRGPWLRPMSRLAHTEYVVDGPTRLGPREVLRATMPAPTVTGSPLAAACRTVAAREGAGRGYYGGAVALIGPGTLDSALIIRTAEIDADGGVVVGVGGTLVRHCDPDGEAAETRAKAAALLTALGADQEPASVHPEPALAPSTRALRRRNAGLSPFWLGRPVSLPPLTGRVLIVDAEDAFTAMLARLTEALGLAVDVDTKLRDGYDAVVVGPGPGDPRDRDDPRIDGLHTIVRRLLAERTPMLAVCLGHQVLADECGLAIRRLPQPAQGLPRSIPGFGRVGFYNTFVAVSDAPGHRMNTLHVTTVRDGTPERIRILRDARTGAVHAMRMTRARSIQFHVESVLTERGPAILRRLLSEILEPPTGGPQLA</sequence>
<name>A0ABP8DD93_9ACTN</name>
<dbReference type="InterPro" id="IPR006221">
    <property type="entry name" value="TrpG/PapA_dom"/>
</dbReference>
<dbReference type="PROSITE" id="PS51273">
    <property type="entry name" value="GATASE_TYPE_1"/>
    <property type="match status" value="1"/>
</dbReference>
<keyword evidence="2" id="KW-0315">Glutamine amidotransferase</keyword>
<comment type="catalytic activity">
    <reaction evidence="4">
        <text>chorismate + L-glutamine = anthranilate + pyruvate + L-glutamate + H(+)</text>
        <dbReference type="Rhea" id="RHEA:21732"/>
        <dbReference type="ChEBI" id="CHEBI:15361"/>
        <dbReference type="ChEBI" id="CHEBI:15378"/>
        <dbReference type="ChEBI" id="CHEBI:16567"/>
        <dbReference type="ChEBI" id="CHEBI:29748"/>
        <dbReference type="ChEBI" id="CHEBI:29985"/>
        <dbReference type="ChEBI" id="CHEBI:58359"/>
        <dbReference type="EC" id="4.1.3.27"/>
    </reaction>
</comment>
<feature type="domain" description="Glutamine amidotransferase" evidence="5">
    <location>
        <begin position="422"/>
        <end position="605"/>
    </location>
</feature>
<comment type="caution">
    <text evidence="7">The sequence shown here is derived from an EMBL/GenBank/DDBJ whole genome shotgun (WGS) entry which is preliminary data.</text>
</comment>
<dbReference type="CDD" id="cd01743">
    <property type="entry name" value="GATase1_Anthranilate_Synthase"/>
    <property type="match status" value="1"/>
</dbReference>
<dbReference type="InterPro" id="IPR005801">
    <property type="entry name" value="ADC_synthase"/>
</dbReference>
<dbReference type="SUPFAM" id="SSF56322">
    <property type="entry name" value="ADC synthase"/>
    <property type="match status" value="1"/>
</dbReference>
<evidence type="ECO:0000256" key="1">
    <source>
        <dbReference type="ARBA" id="ARBA00012266"/>
    </source>
</evidence>
<reference evidence="8" key="1">
    <citation type="journal article" date="2019" name="Int. J. Syst. Evol. Microbiol.">
        <title>The Global Catalogue of Microorganisms (GCM) 10K type strain sequencing project: providing services to taxonomists for standard genome sequencing and annotation.</title>
        <authorList>
            <consortium name="The Broad Institute Genomics Platform"/>
            <consortium name="The Broad Institute Genome Sequencing Center for Infectious Disease"/>
            <person name="Wu L."/>
            <person name="Ma J."/>
        </authorList>
    </citation>
    <scope>NUCLEOTIDE SEQUENCE [LARGE SCALE GENOMIC DNA]</scope>
    <source>
        <strain evidence="8">JCM 17441</strain>
    </source>
</reference>
<gene>
    <name evidence="7" type="ORF">GCM10022255_053150</name>
</gene>
<dbReference type="Proteomes" id="UP001500620">
    <property type="component" value="Unassembled WGS sequence"/>
</dbReference>
<dbReference type="InterPro" id="IPR015890">
    <property type="entry name" value="Chorismate_C"/>
</dbReference>
<dbReference type="Pfam" id="PF00425">
    <property type="entry name" value="Chorismate_bind"/>
    <property type="match status" value="1"/>
</dbReference>
<evidence type="ECO:0000313" key="8">
    <source>
        <dbReference type="Proteomes" id="UP001500620"/>
    </source>
</evidence>
<evidence type="ECO:0000259" key="6">
    <source>
        <dbReference type="Pfam" id="PF00425"/>
    </source>
</evidence>
<dbReference type="PRINTS" id="PR00096">
    <property type="entry name" value="GATASE"/>
</dbReference>
<evidence type="ECO:0000259" key="5">
    <source>
        <dbReference type="Pfam" id="PF00117"/>
    </source>
</evidence>
<dbReference type="PRINTS" id="PR00099">
    <property type="entry name" value="CPSGATASE"/>
</dbReference>
<dbReference type="Gene3D" id="3.40.50.880">
    <property type="match status" value="1"/>
</dbReference>
<dbReference type="Gene3D" id="3.60.120.10">
    <property type="entry name" value="Anthranilate synthase"/>
    <property type="match status" value="1"/>
</dbReference>
<dbReference type="PRINTS" id="PR00097">
    <property type="entry name" value="ANTSNTHASEII"/>
</dbReference>
<proteinExistence type="predicted"/>
<evidence type="ECO:0000313" key="7">
    <source>
        <dbReference type="EMBL" id="GAA4253207.1"/>
    </source>
</evidence>